<evidence type="ECO:0000313" key="2">
    <source>
        <dbReference type="Proteomes" id="UP000198908"/>
    </source>
</evidence>
<gene>
    <name evidence="1" type="ORF">SAMN05421548_10780</name>
</gene>
<organism evidence="1 2">
    <name type="scientific">Paraburkholderia lycopersici</name>
    <dbReference type="NCBI Taxonomy" id="416944"/>
    <lineage>
        <taxon>Bacteria</taxon>
        <taxon>Pseudomonadati</taxon>
        <taxon>Pseudomonadota</taxon>
        <taxon>Betaproteobacteria</taxon>
        <taxon>Burkholderiales</taxon>
        <taxon>Burkholderiaceae</taxon>
        <taxon>Paraburkholderia</taxon>
    </lineage>
</organism>
<dbReference type="RefSeq" id="WP_143189214.1">
    <property type="nucleotide sequence ID" value="NZ_FMYQ01000007.1"/>
</dbReference>
<accession>A0A1G6LYV1</accession>
<evidence type="ECO:0000313" key="1">
    <source>
        <dbReference type="EMBL" id="SDC48399.1"/>
    </source>
</evidence>
<evidence type="ECO:0008006" key="3">
    <source>
        <dbReference type="Google" id="ProtNLM"/>
    </source>
</evidence>
<name>A0A1G6LYV1_9BURK</name>
<dbReference type="EMBL" id="FMYQ01000007">
    <property type="protein sequence ID" value="SDC48399.1"/>
    <property type="molecule type" value="Genomic_DNA"/>
</dbReference>
<sequence length="99" mass="10560">MNPAYQLSKHLLFVALLSGCSGVETMSLSMTRAKGIVNQELWKCSAACIQKIQVEGGREQCVAFGGGMAEVCQKNYAGTTFDPGQLNGNYVSANPTQPN</sequence>
<proteinExistence type="predicted"/>
<protein>
    <recommendedName>
        <fullName evidence="3">Lipoprotein</fullName>
    </recommendedName>
</protein>
<keyword evidence="2" id="KW-1185">Reference proteome</keyword>
<dbReference type="Proteomes" id="UP000198908">
    <property type="component" value="Unassembled WGS sequence"/>
</dbReference>
<reference evidence="2" key="1">
    <citation type="submission" date="2016-09" db="EMBL/GenBank/DDBJ databases">
        <authorList>
            <person name="Varghese N."/>
            <person name="Submissions S."/>
        </authorList>
    </citation>
    <scope>NUCLEOTIDE SEQUENCE [LARGE SCALE GENOMIC DNA]</scope>
    <source>
        <strain evidence="2">TNe-862</strain>
    </source>
</reference>
<dbReference type="AlphaFoldDB" id="A0A1G6LYV1"/>